<dbReference type="Proteomes" id="UP000008021">
    <property type="component" value="Chromosome 6"/>
</dbReference>
<proteinExistence type="predicted"/>
<keyword evidence="3" id="KW-1185">Reference proteome</keyword>
<accession>A0A0E0DWE1</accession>
<evidence type="ECO:0000256" key="1">
    <source>
        <dbReference type="SAM" id="MobiDB-lite"/>
    </source>
</evidence>
<feature type="region of interest" description="Disordered" evidence="1">
    <location>
        <begin position="38"/>
        <end position="68"/>
    </location>
</feature>
<dbReference type="EnsemblPlants" id="OMERI06G02320.1">
    <property type="protein sequence ID" value="OMERI06G02320.1"/>
    <property type="gene ID" value="OMERI06G02320"/>
</dbReference>
<dbReference type="HOGENOM" id="CLU_2201193_0_0_1"/>
<evidence type="ECO:0000313" key="3">
    <source>
        <dbReference type="Proteomes" id="UP000008021"/>
    </source>
</evidence>
<reference evidence="2" key="1">
    <citation type="submission" date="2015-04" db="UniProtKB">
        <authorList>
            <consortium name="EnsemblPlants"/>
        </authorList>
    </citation>
    <scope>IDENTIFICATION</scope>
</reference>
<dbReference type="AlphaFoldDB" id="A0A0E0DWE1"/>
<reference evidence="2" key="2">
    <citation type="submission" date="2018-05" db="EMBL/GenBank/DDBJ databases">
        <title>OmerRS3 (Oryza meridionalis Reference Sequence Version 3).</title>
        <authorList>
            <person name="Zhang J."/>
            <person name="Kudrna D."/>
            <person name="Lee S."/>
            <person name="Talag J."/>
            <person name="Welchert J."/>
            <person name="Wing R.A."/>
        </authorList>
    </citation>
    <scope>NUCLEOTIDE SEQUENCE [LARGE SCALE GENOMIC DNA]</scope>
    <source>
        <strain evidence="2">cv. OR44</strain>
    </source>
</reference>
<organism evidence="2">
    <name type="scientific">Oryza meridionalis</name>
    <dbReference type="NCBI Taxonomy" id="40149"/>
    <lineage>
        <taxon>Eukaryota</taxon>
        <taxon>Viridiplantae</taxon>
        <taxon>Streptophyta</taxon>
        <taxon>Embryophyta</taxon>
        <taxon>Tracheophyta</taxon>
        <taxon>Spermatophyta</taxon>
        <taxon>Magnoliopsida</taxon>
        <taxon>Liliopsida</taxon>
        <taxon>Poales</taxon>
        <taxon>Poaceae</taxon>
        <taxon>BOP clade</taxon>
        <taxon>Oryzoideae</taxon>
        <taxon>Oryzeae</taxon>
        <taxon>Oryzinae</taxon>
        <taxon>Oryza</taxon>
    </lineage>
</organism>
<dbReference type="Gramene" id="OMERI06G02320.1">
    <property type="protein sequence ID" value="OMERI06G02320.1"/>
    <property type="gene ID" value="OMERI06G02320"/>
</dbReference>
<evidence type="ECO:0000313" key="2">
    <source>
        <dbReference type="EnsemblPlants" id="OMERI06G02320.1"/>
    </source>
</evidence>
<protein>
    <submittedName>
        <fullName evidence="2">Uncharacterized protein</fullName>
    </submittedName>
</protein>
<name>A0A0E0DWE1_9ORYZ</name>
<sequence>MAGSGPNGYIIQAETPASSASNLAPTPIAAPILLASPRLHRRPTAPPPHHCLHPQCPGHPAEPHVDRGRRPPCRVLIVSTDAGVLKQCRGESRSTTSFRTSARTGLIR</sequence>